<dbReference type="OrthoDB" id="980982at2"/>
<sequence>MKWQLVVLTVLGVFLFAACKKNSNSMSPIPAIRFESMTPDSLKAASGEDSVFITFHLTDGDADLGNNPSGQNKDIFFYDSRDTTQLFYSSFFPNIPGELKNASTGMEGDCTVFINSAFIASRPDSIHQTLGDTLHFIIYIKDVAGHESNRITTPDLYLRP</sequence>
<evidence type="ECO:0000313" key="2">
    <source>
        <dbReference type="Proteomes" id="UP000248745"/>
    </source>
</evidence>
<dbReference type="RefSeq" id="WP_110997195.1">
    <property type="nucleotide sequence ID" value="NZ_QKTW01000003.1"/>
</dbReference>
<organism evidence="1 2">
    <name type="scientific">Taibaiella soli</name>
    <dbReference type="NCBI Taxonomy" id="1649169"/>
    <lineage>
        <taxon>Bacteria</taxon>
        <taxon>Pseudomonadati</taxon>
        <taxon>Bacteroidota</taxon>
        <taxon>Chitinophagia</taxon>
        <taxon>Chitinophagales</taxon>
        <taxon>Chitinophagaceae</taxon>
        <taxon>Taibaiella</taxon>
    </lineage>
</organism>
<dbReference type="AlphaFoldDB" id="A0A2W2B2T7"/>
<accession>A0A2W2B2T7</accession>
<dbReference type="EMBL" id="QKTW01000003">
    <property type="protein sequence ID" value="PZF74358.1"/>
    <property type="molecule type" value="Genomic_DNA"/>
</dbReference>
<reference evidence="1 2" key="1">
    <citation type="submission" date="2018-06" db="EMBL/GenBank/DDBJ databases">
        <title>Mucibacter soli gen. nov., sp. nov., a new member of the family Chitinophagaceae producing mucin.</title>
        <authorList>
            <person name="Kim M.-K."/>
            <person name="Park S."/>
            <person name="Kim T.-S."/>
            <person name="Joung Y."/>
            <person name="Han J.-H."/>
            <person name="Kim S.B."/>
        </authorList>
    </citation>
    <scope>NUCLEOTIDE SEQUENCE [LARGE SCALE GENOMIC DNA]</scope>
    <source>
        <strain evidence="1 2">R1-15</strain>
    </source>
</reference>
<dbReference type="PROSITE" id="PS51257">
    <property type="entry name" value="PROKAR_LIPOPROTEIN"/>
    <property type="match status" value="1"/>
</dbReference>
<protein>
    <submittedName>
        <fullName evidence="1">Uncharacterized protein</fullName>
    </submittedName>
</protein>
<gene>
    <name evidence="1" type="ORF">DN068_01895</name>
</gene>
<keyword evidence="2" id="KW-1185">Reference proteome</keyword>
<dbReference type="Proteomes" id="UP000248745">
    <property type="component" value="Unassembled WGS sequence"/>
</dbReference>
<comment type="caution">
    <text evidence="1">The sequence shown here is derived from an EMBL/GenBank/DDBJ whole genome shotgun (WGS) entry which is preliminary data.</text>
</comment>
<evidence type="ECO:0000313" key="1">
    <source>
        <dbReference type="EMBL" id="PZF74358.1"/>
    </source>
</evidence>
<name>A0A2W2B2T7_9BACT</name>
<proteinExistence type="predicted"/>